<dbReference type="RefSeq" id="WP_135634964.1">
    <property type="nucleotide sequence ID" value="NZ_RQFE01000024.1"/>
</dbReference>
<gene>
    <name evidence="2" type="ORF">EHQ18_12950</name>
</gene>
<feature type="signal peptide" evidence="1">
    <location>
        <begin position="1"/>
        <end position="23"/>
    </location>
</feature>
<evidence type="ECO:0000313" key="3">
    <source>
        <dbReference type="Proteomes" id="UP000297239"/>
    </source>
</evidence>
<proteinExistence type="predicted"/>
<accession>A0A6N4PZX5</accession>
<comment type="caution">
    <text evidence="2">The sequence shown here is derived from an EMBL/GenBank/DDBJ whole genome shotgun (WGS) entry which is preliminary data.</text>
</comment>
<dbReference type="AlphaFoldDB" id="A0A6N4PZX5"/>
<sequence>MKTPAIFLILLFSLLLCNQPQSNKVENIKNYEIDVKLLINYIKKDNLSESDTFSNFTRKEVFEVAKICMKNGIFDYPPNDSLKFLPSGILRVEEVDSDDKLLKWEEKEYSIRVINLDNIENNFGFKAISDVNFLKVESGGNFLEFEIEILDHPSKKVFFESSVFCSVTGIERWK</sequence>
<evidence type="ECO:0008006" key="4">
    <source>
        <dbReference type="Google" id="ProtNLM"/>
    </source>
</evidence>
<feature type="chain" id="PRO_5027118530" description="Lipoprotein" evidence="1">
    <location>
        <begin position="24"/>
        <end position="174"/>
    </location>
</feature>
<dbReference type="Proteomes" id="UP000297239">
    <property type="component" value="Unassembled WGS sequence"/>
</dbReference>
<reference evidence="2" key="1">
    <citation type="journal article" date="2019" name="PLoS Negl. Trop. Dis.">
        <title>Revisiting the worldwide diversity of Leptospira species in the environment.</title>
        <authorList>
            <person name="Vincent A.T."/>
            <person name="Schiettekatte O."/>
            <person name="Bourhy P."/>
            <person name="Veyrier F.J."/>
            <person name="Picardeau M."/>
        </authorList>
    </citation>
    <scope>NUCLEOTIDE SEQUENCE [LARGE SCALE GENOMIC DNA]</scope>
    <source>
        <strain evidence="2">201800293</strain>
    </source>
</reference>
<keyword evidence="1" id="KW-0732">Signal</keyword>
<keyword evidence="3" id="KW-1185">Reference proteome</keyword>
<protein>
    <recommendedName>
        <fullName evidence="4">Lipoprotein</fullName>
    </recommendedName>
</protein>
<organism evidence="2 3">
    <name type="scientific">Leptospira kanakyensis</name>
    <dbReference type="NCBI Taxonomy" id="2484968"/>
    <lineage>
        <taxon>Bacteria</taxon>
        <taxon>Pseudomonadati</taxon>
        <taxon>Spirochaetota</taxon>
        <taxon>Spirochaetia</taxon>
        <taxon>Leptospirales</taxon>
        <taxon>Leptospiraceae</taxon>
        <taxon>Leptospira</taxon>
    </lineage>
</organism>
<name>A0A6N4PZX5_9LEPT</name>
<evidence type="ECO:0000313" key="2">
    <source>
        <dbReference type="EMBL" id="TGK69689.1"/>
    </source>
</evidence>
<dbReference type="EMBL" id="RQFF01000030">
    <property type="protein sequence ID" value="TGK69689.1"/>
    <property type="molecule type" value="Genomic_DNA"/>
</dbReference>
<evidence type="ECO:0000256" key="1">
    <source>
        <dbReference type="SAM" id="SignalP"/>
    </source>
</evidence>